<sequence>MAEITATNKKGALKGLLFLGFNVRNSKPIAITLAFKCVYNFLDNHLSPQDKALLGFDVIFVEHLLCKVKRWHNMLTKACFMKEVDRLLEEAKKEASDGFPLPLQVDRKELLEQIQVMKTRARTEPYLQQN</sequence>
<dbReference type="Proteomes" id="UP001437256">
    <property type="component" value="Unassembled WGS sequence"/>
</dbReference>
<protein>
    <submittedName>
        <fullName evidence="1">Uncharacterized protein</fullName>
    </submittedName>
</protein>
<accession>A0ABR2Z7X6</accession>
<comment type="caution">
    <text evidence="1">The sequence shown here is derived from an EMBL/GenBank/DDBJ whole genome shotgun (WGS) entry which is preliminary data.</text>
</comment>
<evidence type="ECO:0000313" key="1">
    <source>
        <dbReference type="EMBL" id="KAL0056898.1"/>
    </source>
</evidence>
<dbReference type="EMBL" id="JBBXMP010000833">
    <property type="protein sequence ID" value="KAL0056898.1"/>
    <property type="molecule type" value="Genomic_DNA"/>
</dbReference>
<keyword evidence="2" id="KW-1185">Reference proteome</keyword>
<organism evidence="1 2">
    <name type="scientific">Marasmius tenuissimus</name>
    <dbReference type="NCBI Taxonomy" id="585030"/>
    <lineage>
        <taxon>Eukaryota</taxon>
        <taxon>Fungi</taxon>
        <taxon>Dikarya</taxon>
        <taxon>Basidiomycota</taxon>
        <taxon>Agaricomycotina</taxon>
        <taxon>Agaricomycetes</taxon>
        <taxon>Agaricomycetidae</taxon>
        <taxon>Agaricales</taxon>
        <taxon>Marasmiineae</taxon>
        <taxon>Marasmiaceae</taxon>
        <taxon>Marasmius</taxon>
    </lineage>
</organism>
<reference evidence="1 2" key="1">
    <citation type="submission" date="2024-05" db="EMBL/GenBank/DDBJ databases">
        <title>A draft genome resource for the thread blight pathogen Marasmius tenuissimus strain MS-2.</title>
        <authorList>
            <person name="Yulfo-Soto G.E."/>
            <person name="Baruah I.K."/>
            <person name="Amoako-Attah I."/>
            <person name="Bukari Y."/>
            <person name="Meinhardt L.W."/>
            <person name="Bailey B.A."/>
            <person name="Cohen S.P."/>
        </authorList>
    </citation>
    <scope>NUCLEOTIDE SEQUENCE [LARGE SCALE GENOMIC DNA]</scope>
    <source>
        <strain evidence="1 2">MS-2</strain>
    </source>
</reference>
<name>A0ABR2Z7X6_9AGAR</name>
<gene>
    <name evidence="1" type="ORF">AAF712_016487</name>
</gene>
<evidence type="ECO:0000313" key="2">
    <source>
        <dbReference type="Proteomes" id="UP001437256"/>
    </source>
</evidence>
<proteinExistence type="predicted"/>